<reference evidence="2" key="1">
    <citation type="submission" date="2022-02" db="EMBL/GenBank/DDBJ databases">
        <authorList>
            <person name="Giguere J D."/>
        </authorList>
    </citation>
    <scope>NUCLEOTIDE SEQUENCE</scope>
    <source>
        <strain evidence="2">CCAP 1055/1</strain>
    </source>
</reference>
<protein>
    <submittedName>
        <fullName evidence="2">Uncharacterized protein</fullName>
    </submittedName>
</protein>
<evidence type="ECO:0000256" key="1">
    <source>
        <dbReference type="SAM" id="Coils"/>
    </source>
</evidence>
<sequence length="221" mass="24649">MDSYQLNHPILAPLASDEGKVVETALQWQAPAILAGAPKDPGHVVSAHQQMMHRLSTSSMVPTVVTASECVDAVTRFHRIAAEHDGAPMPAWAQQMVQQQQQSMHQFQQNMVQQQQQSMQQFQQNLTAQMTQLQQTTAKFYNAMICSLRDNVMRISNQDGINPPPVFPGTLEDLINLSGRNCNTLLTFYGLEVGGTLNERRLELGLYLGLRETAFGSSFYE</sequence>
<dbReference type="Proteomes" id="UP000836788">
    <property type="component" value="Chromosome 8"/>
</dbReference>
<proteinExistence type="predicted"/>
<accession>A0A8J9X972</accession>
<dbReference type="EMBL" id="OU594949">
    <property type="protein sequence ID" value="CAG9293986.1"/>
    <property type="molecule type" value="Genomic_DNA"/>
</dbReference>
<feature type="non-terminal residue" evidence="2">
    <location>
        <position position="221"/>
    </location>
</feature>
<feature type="coiled-coil region" evidence="1">
    <location>
        <begin position="97"/>
        <end position="139"/>
    </location>
</feature>
<dbReference type="AlphaFoldDB" id="A0A8J9X972"/>
<gene>
    <name evidence="2" type="ORF">PTTT1_LOCUS53244</name>
</gene>
<name>A0A8J9X972_PHATR</name>
<organism evidence="2">
    <name type="scientific">Phaeodactylum tricornutum</name>
    <name type="common">Diatom</name>
    <dbReference type="NCBI Taxonomy" id="2850"/>
    <lineage>
        <taxon>Eukaryota</taxon>
        <taxon>Sar</taxon>
        <taxon>Stramenopiles</taxon>
        <taxon>Ochrophyta</taxon>
        <taxon>Bacillariophyta</taxon>
        <taxon>Bacillariophyceae</taxon>
        <taxon>Bacillariophycidae</taxon>
        <taxon>Naviculales</taxon>
        <taxon>Phaeodactylaceae</taxon>
        <taxon>Phaeodactylum</taxon>
    </lineage>
</organism>
<keyword evidence="1" id="KW-0175">Coiled coil</keyword>
<evidence type="ECO:0000313" key="2">
    <source>
        <dbReference type="EMBL" id="CAG9293986.1"/>
    </source>
</evidence>